<evidence type="ECO:0000313" key="2">
    <source>
        <dbReference type="EMBL" id="CAI9757975.1"/>
    </source>
</evidence>
<feature type="region of interest" description="Disordered" evidence="1">
    <location>
        <begin position="68"/>
        <end position="106"/>
    </location>
</feature>
<feature type="compositionally biased region" description="Basic and acidic residues" evidence="1">
    <location>
        <begin position="246"/>
        <end position="259"/>
    </location>
</feature>
<organism evidence="2 3">
    <name type="scientific">Fraxinus pennsylvanica</name>
    <dbReference type="NCBI Taxonomy" id="56036"/>
    <lineage>
        <taxon>Eukaryota</taxon>
        <taxon>Viridiplantae</taxon>
        <taxon>Streptophyta</taxon>
        <taxon>Embryophyta</taxon>
        <taxon>Tracheophyta</taxon>
        <taxon>Spermatophyta</taxon>
        <taxon>Magnoliopsida</taxon>
        <taxon>eudicotyledons</taxon>
        <taxon>Gunneridae</taxon>
        <taxon>Pentapetalae</taxon>
        <taxon>asterids</taxon>
        <taxon>lamiids</taxon>
        <taxon>Lamiales</taxon>
        <taxon>Oleaceae</taxon>
        <taxon>Oleeae</taxon>
        <taxon>Fraxinus</taxon>
    </lineage>
</organism>
<accession>A0AAD2DN72</accession>
<dbReference type="EMBL" id="OU503038">
    <property type="protein sequence ID" value="CAI9757975.1"/>
    <property type="molecule type" value="Genomic_DNA"/>
</dbReference>
<feature type="compositionally biased region" description="Polar residues" evidence="1">
    <location>
        <begin position="230"/>
        <end position="245"/>
    </location>
</feature>
<gene>
    <name evidence="2" type="ORF">FPE_LOCUS5405</name>
</gene>
<evidence type="ECO:0000256" key="1">
    <source>
        <dbReference type="SAM" id="MobiDB-lite"/>
    </source>
</evidence>
<feature type="compositionally biased region" description="Basic and acidic residues" evidence="1">
    <location>
        <begin position="214"/>
        <end position="223"/>
    </location>
</feature>
<dbReference type="Proteomes" id="UP000834106">
    <property type="component" value="Chromosome 3"/>
</dbReference>
<protein>
    <submittedName>
        <fullName evidence="2">Uncharacterized protein</fullName>
    </submittedName>
</protein>
<proteinExistence type="predicted"/>
<dbReference type="AlphaFoldDB" id="A0AAD2DN72"/>
<feature type="compositionally biased region" description="Polar residues" evidence="1">
    <location>
        <begin position="73"/>
        <end position="106"/>
    </location>
</feature>
<name>A0AAD2DN72_9LAMI</name>
<evidence type="ECO:0000313" key="3">
    <source>
        <dbReference type="Proteomes" id="UP000834106"/>
    </source>
</evidence>
<reference evidence="2" key="1">
    <citation type="submission" date="2023-05" db="EMBL/GenBank/DDBJ databases">
        <authorList>
            <person name="Huff M."/>
        </authorList>
    </citation>
    <scope>NUCLEOTIDE SEQUENCE</scope>
</reference>
<feature type="region of interest" description="Disordered" evidence="1">
    <location>
        <begin position="192"/>
        <end position="284"/>
    </location>
</feature>
<feature type="compositionally biased region" description="Polar residues" evidence="1">
    <location>
        <begin position="260"/>
        <end position="271"/>
    </location>
</feature>
<keyword evidence="3" id="KW-1185">Reference proteome</keyword>
<sequence length="306" mass="33514">MESTPRTKNINIKCDSSKSDWTWKWLELWKSILSVSNEEILESGLAAKQQKENSGCSVAQVEIAVPSEKNLDLQANKSTPPSSSHICEQSQSQNIDESNSRYNTPESLPIQAKESDLISEVEHKSVPGKAETENEDMLAAKRFPSEQPETDVKSYHSVQGREMDLAENSVSHASVVQIAGSQCWTELSISSTLDSPDRSEVGAIEFEQGQKVSEGTEHTKINEIVEIETNGKSSIPATDLSYTKSDQLERLDNAKHANGESDNSMNAADSSQAKEKPDTDPIDVQLELESEACQPAAYKSSPEASP</sequence>